<dbReference type="CDD" id="cd01392">
    <property type="entry name" value="HTH_LacI"/>
    <property type="match status" value="1"/>
</dbReference>
<dbReference type="EMBL" id="AP028056">
    <property type="protein sequence ID" value="BEH02702.1"/>
    <property type="molecule type" value="Genomic_DNA"/>
</dbReference>
<dbReference type="Proteomes" id="UP001431656">
    <property type="component" value="Chromosome"/>
</dbReference>
<keyword evidence="1" id="KW-0805">Transcription regulation</keyword>
<dbReference type="RefSeq" id="WP_286264569.1">
    <property type="nucleotide sequence ID" value="NZ_AP028056.1"/>
</dbReference>
<dbReference type="InterPro" id="IPR000843">
    <property type="entry name" value="HTH_LacI"/>
</dbReference>
<dbReference type="Pfam" id="PF00532">
    <property type="entry name" value="Peripla_BP_1"/>
    <property type="match status" value="1"/>
</dbReference>
<dbReference type="PANTHER" id="PTHR30146:SF109">
    <property type="entry name" value="HTH-TYPE TRANSCRIPTIONAL REGULATOR GALS"/>
    <property type="match status" value="1"/>
</dbReference>
<dbReference type="Gene3D" id="3.40.50.2300">
    <property type="match status" value="2"/>
</dbReference>
<proteinExistence type="predicted"/>
<keyword evidence="2 5" id="KW-0238">DNA-binding</keyword>
<evidence type="ECO:0000256" key="2">
    <source>
        <dbReference type="ARBA" id="ARBA00023125"/>
    </source>
</evidence>
<dbReference type="GO" id="GO:0003700">
    <property type="term" value="F:DNA-binding transcription factor activity"/>
    <property type="evidence" value="ECO:0007669"/>
    <property type="project" value="TreeGrafter"/>
</dbReference>
<evidence type="ECO:0000313" key="5">
    <source>
        <dbReference type="EMBL" id="BEH02702.1"/>
    </source>
</evidence>
<accession>A0AAN0K7A6</accession>
<name>A0AAN0K7A6_9ACTN</name>
<dbReference type="PROSITE" id="PS50932">
    <property type="entry name" value="HTH_LACI_2"/>
    <property type="match status" value="1"/>
</dbReference>
<gene>
    <name evidence="5" type="ORF">brsh051_19830</name>
</gene>
<dbReference type="InterPro" id="IPR001761">
    <property type="entry name" value="Peripla_BP/Lac1_sug-bd_dom"/>
</dbReference>
<keyword evidence="3" id="KW-0804">Transcription</keyword>
<reference evidence="5" key="1">
    <citation type="journal article" date="2024" name="Int. J. Syst. Evol. Microbiol.">
        <title>Brooklawnia propionicigenes sp. nov., a facultatively anaerobic, propionate-producing bacterium isolated from a methanogenic reactor treating waste from cattle farms.</title>
        <authorList>
            <person name="Akita Y."/>
            <person name="Ueki A."/>
            <person name="Tonouchi A."/>
            <person name="Sugawara Y."/>
            <person name="Honma S."/>
            <person name="Kaku N."/>
            <person name="Ueki K."/>
        </authorList>
    </citation>
    <scope>NUCLEOTIDE SEQUENCE</scope>
    <source>
        <strain evidence="5">SH051</strain>
    </source>
</reference>
<dbReference type="GO" id="GO:0000976">
    <property type="term" value="F:transcription cis-regulatory region binding"/>
    <property type="evidence" value="ECO:0007669"/>
    <property type="project" value="TreeGrafter"/>
</dbReference>
<dbReference type="SUPFAM" id="SSF47413">
    <property type="entry name" value="lambda repressor-like DNA-binding domains"/>
    <property type="match status" value="1"/>
</dbReference>
<dbReference type="KEGG" id="broo:brsh051_19830"/>
<dbReference type="Pfam" id="PF00356">
    <property type="entry name" value="LacI"/>
    <property type="match status" value="1"/>
</dbReference>
<sequence length="332" mass="35651">MKQVAALAGVGAKTVSRVINDEPRVAPETAARVWDAIRALDYHVDMRAGSLRRAGGRTLTLGLLVSSVDNPFAGEVHRGVEDVARARGVAVLAVSLHEDPVREKSAVEDFIRRRLDGIILSTTSTDVSYLSTTLIRGMPMVFIDRRPLGLSVDAVTSDNREAAALATRSLIARGHRRIAFLGERSTIRTSAERHQGFLDAFGEAGVPTGEATVIFGLSSAREAQEALGALLDSDQPPTAVFGGQNLITVGALHALHSRGMQHRIALIGFDDLELADLLDPGVTVIRQDPRKLGRVAAERMFSRLDGGVLAPEHIIVPTEFIERGSGEILAPR</sequence>
<dbReference type="CDD" id="cd06267">
    <property type="entry name" value="PBP1_LacI_sugar_binding-like"/>
    <property type="match status" value="1"/>
</dbReference>
<feature type="domain" description="HTH lacI-type" evidence="4">
    <location>
        <begin position="1"/>
        <end position="53"/>
    </location>
</feature>
<keyword evidence="6" id="KW-1185">Reference proteome</keyword>
<protein>
    <submittedName>
        <fullName evidence="5">LacI family DNA-binding transcriptional regulator</fullName>
    </submittedName>
</protein>
<evidence type="ECO:0000259" key="4">
    <source>
        <dbReference type="PROSITE" id="PS50932"/>
    </source>
</evidence>
<dbReference type="PANTHER" id="PTHR30146">
    <property type="entry name" value="LACI-RELATED TRANSCRIPTIONAL REPRESSOR"/>
    <property type="match status" value="1"/>
</dbReference>
<evidence type="ECO:0000313" key="6">
    <source>
        <dbReference type="Proteomes" id="UP001431656"/>
    </source>
</evidence>
<evidence type="ECO:0000256" key="1">
    <source>
        <dbReference type="ARBA" id="ARBA00023015"/>
    </source>
</evidence>
<dbReference type="InterPro" id="IPR028082">
    <property type="entry name" value="Peripla_BP_I"/>
</dbReference>
<dbReference type="SUPFAM" id="SSF53822">
    <property type="entry name" value="Periplasmic binding protein-like I"/>
    <property type="match status" value="1"/>
</dbReference>
<organism evidence="5 6">
    <name type="scientific">Brooklawnia propionicigenes</name>
    <dbReference type="NCBI Taxonomy" id="3041175"/>
    <lineage>
        <taxon>Bacteria</taxon>
        <taxon>Bacillati</taxon>
        <taxon>Actinomycetota</taxon>
        <taxon>Actinomycetes</taxon>
        <taxon>Propionibacteriales</taxon>
        <taxon>Propionibacteriaceae</taxon>
        <taxon>Brooklawnia</taxon>
    </lineage>
</organism>
<dbReference type="Gene3D" id="1.10.260.40">
    <property type="entry name" value="lambda repressor-like DNA-binding domains"/>
    <property type="match status" value="1"/>
</dbReference>
<dbReference type="AlphaFoldDB" id="A0AAN0K7A6"/>
<evidence type="ECO:0000256" key="3">
    <source>
        <dbReference type="ARBA" id="ARBA00023163"/>
    </source>
</evidence>
<dbReference type="InterPro" id="IPR010982">
    <property type="entry name" value="Lambda_DNA-bd_dom_sf"/>
</dbReference>
<dbReference type="SMART" id="SM00354">
    <property type="entry name" value="HTH_LACI"/>
    <property type="match status" value="1"/>
</dbReference>